<feature type="region of interest" description="Disordered" evidence="1">
    <location>
        <begin position="30"/>
        <end position="66"/>
    </location>
</feature>
<dbReference type="AlphaFoldDB" id="A0A816QNI0"/>
<gene>
    <name evidence="2" type="ORF">DARMORV10_C06P42470.1</name>
</gene>
<sequence>MEKKVAPRKPLFSGNVGVHTKKFTQVLMSPRKCVAPKQTGRKGGGGGGAKKMEDKGPLNPKQLPKP</sequence>
<evidence type="ECO:0000313" key="2">
    <source>
        <dbReference type="EMBL" id="CAF2063394.1"/>
    </source>
</evidence>
<reference evidence="2" key="1">
    <citation type="submission" date="2021-01" db="EMBL/GenBank/DDBJ databases">
        <authorList>
            <consortium name="Genoscope - CEA"/>
            <person name="William W."/>
        </authorList>
    </citation>
    <scope>NUCLEOTIDE SEQUENCE</scope>
</reference>
<proteinExistence type="predicted"/>
<organism evidence="2">
    <name type="scientific">Brassica napus</name>
    <name type="common">Rape</name>
    <dbReference type="NCBI Taxonomy" id="3708"/>
    <lineage>
        <taxon>Eukaryota</taxon>
        <taxon>Viridiplantae</taxon>
        <taxon>Streptophyta</taxon>
        <taxon>Embryophyta</taxon>
        <taxon>Tracheophyta</taxon>
        <taxon>Spermatophyta</taxon>
        <taxon>Magnoliopsida</taxon>
        <taxon>eudicotyledons</taxon>
        <taxon>Gunneridae</taxon>
        <taxon>Pentapetalae</taxon>
        <taxon>rosids</taxon>
        <taxon>malvids</taxon>
        <taxon>Brassicales</taxon>
        <taxon>Brassicaceae</taxon>
        <taxon>Brassiceae</taxon>
        <taxon>Brassica</taxon>
    </lineage>
</organism>
<name>A0A816QNI0_BRANA</name>
<dbReference type="Proteomes" id="UP001295469">
    <property type="component" value="Chromosome C06"/>
</dbReference>
<dbReference type="EMBL" id="HG994370">
    <property type="protein sequence ID" value="CAF2063394.1"/>
    <property type="molecule type" value="Genomic_DNA"/>
</dbReference>
<accession>A0A816QNI0</accession>
<evidence type="ECO:0000256" key="1">
    <source>
        <dbReference type="SAM" id="MobiDB-lite"/>
    </source>
</evidence>
<protein>
    <submittedName>
        <fullName evidence="2">(rape) hypothetical protein</fullName>
    </submittedName>
</protein>